<name>K1JQV2_9BURK</name>
<protein>
    <submittedName>
        <fullName evidence="1">Uncharacterized protein</fullName>
    </submittedName>
</protein>
<proteinExistence type="predicted"/>
<comment type="caution">
    <text evidence="1">The sequence shown here is derived from an EMBL/GenBank/DDBJ whole genome shotgun (WGS) entry which is preliminary data.</text>
</comment>
<dbReference type="STRING" id="742823.HMPREF9465_02283"/>
<accession>K1JQV2</accession>
<dbReference type="OrthoDB" id="9807095at2"/>
<keyword evidence="2" id="KW-1185">Reference proteome</keyword>
<evidence type="ECO:0000313" key="2">
    <source>
        <dbReference type="Proteomes" id="UP000005835"/>
    </source>
</evidence>
<evidence type="ECO:0000313" key="1">
    <source>
        <dbReference type="EMBL" id="EKB30107.1"/>
    </source>
</evidence>
<dbReference type="PATRIC" id="fig|742823.3.peg.2285"/>
<sequence>MPWRKRVVFGGACLAGLLAAGYAGYVGWQQSVVDQMLLDLKAAGSPVPGVGIEVTEIERTFGSRRLEVVFHVQGLPEMPLRGECVWRLGMAPSLFVRHFRTTSKLQAFVDKASPQVTMDFGLPFLPTNLRVHWLDAEVDGRTTASGEALTTFRIVKAEPVEKDGRLVPYAPASGVPYHVLPVEGDWGFSAFVFRLNWAGERLVYRFLPDETEEPVILTAESDGAGFSGFEKVDAKDDVKFGRSASRLSARKVNAGWRFDFSHDGSLEKAPAAAGPLSALRYWHFQGSVTAPEDVWLPEAAGRLLVGADVCSVPGICRPGAPQGLEPLMQAAQDGRLGLKMQNVELDFPRLEVRAMGAMGVRKDVKTFADFDVGVQIHPLDDELMKTRPDVVAVHDFVKDLVDSKALACRVKDECRARVTVEPDERGFGIIRSNGVDVTEKVMKFIFAEPAGTGEAG</sequence>
<dbReference type="AlphaFoldDB" id="K1JQV2"/>
<dbReference type="RefSeq" id="WP_005437213.1">
    <property type="nucleotide sequence ID" value="NZ_JH815521.1"/>
</dbReference>
<dbReference type="Proteomes" id="UP000005835">
    <property type="component" value="Unassembled WGS sequence"/>
</dbReference>
<dbReference type="EMBL" id="ADMG01000057">
    <property type="protein sequence ID" value="EKB30107.1"/>
    <property type="molecule type" value="Genomic_DNA"/>
</dbReference>
<reference evidence="1 2" key="1">
    <citation type="submission" date="2012-05" db="EMBL/GenBank/DDBJ databases">
        <title>The Genome Sequence of Sutterella wadsworthensis 2_1_59BFAA.</title>
        <authorList>
            <consortium name="The Broad Institute Genome Sequencing Platform"/>
            <person name="Earl A."/>
            <person name="Ward D."/>
            <person name="Feldgarden M."/>
            <person name="Gevers D."/>
            <person name="Daigneault M."/>
            <person name="Strauss J."/>
            <person name="Allen-Vercoe E."/>
            <person name="Walker B."/>
            <person name="Young S.K."/>
            <person name="Zeng Q."/>
            <person name="Gargeya S."/>
            <person name="Fitzgerald M."/>
            <person name="Haas B."/>
            <person name="Abouelleil A."/>
            <person name="Alvarado L."/>
            <person name="Arachchi H.M."/>
            <person name="Berlin A.M."/>
            <person name="Chapman S.B."/>
            <person name="Goldberg J."/>
            <person name="Griggs A."/>
            <person name="Gujja S."/>
            <person name="Hansen M."/>
            <person name="Howarth C."/>
            <person name="Imamovic A."/>
            <person name="Larimer J."/>
            <person name="McCowen C."/>
            <person name="Montmayeur A."/>
            <person name="Murphy C."/>
            <person name="Neiman D."/>
            <person name="Pearson M."/>
            <person name="Priest M."/>
            <person name="Roberts A."/>
            <person name="Saif S."/>
            <person name="Shea T."/>
            <person name="Sisk P."/>
            <person name="Sykes S."/>
            <person name="Wortman J."/>
            <person name="Nusbaum C."/>
            <person name="Birren B."/>
        </authorList>
    </citation>
    <scope>NUCLEOTIDE SEQUENCE [LARGE SCALE GENOMIC DNA]</scope>
    <source>
        <strain evidence="1 2">2_1_59BFAA</strain>
    </source>
</reference>
<gene>
    <name evidence="1" type="ORF">HMPREF9465_02283</name>
</gene>
<organism evidence="1 2">
    <name type="scientific">Sutterella wadsworthensis 2_1_59BFAA</name>
    <dbReference type="NCBI Taxonomy" id="742823"/>
    <lineage>
        <taxon>Bacteria</taxon>
        <taxon>Pseudomonadati</taxon>
        <taxon>Pseudomonadota</taxon>
        <taxon>Betaproteobacteria</taxon>
        <taxon>Burkholderiales</taxon>
        <taxon>Sutterellaceae</taxon>
        <taxon>Sutterella</taxon>
    </lineage>
</organism>
<dbReference type="HOGENOM" id="CLU_599807_0_0_4"/>